<dbReference type="RefSeq" id="WP_117680243.1">
    <property type="nucleotide sequence ID" value="NZ_JAQCWE010000005.1"/>
</dbReference>
<name>A0A3E4QNS9_9ACTN</name>
<keyword evidence="1" id="KW-1133">Transmembrane helix</keyword>
<organism evidence="2 3">
    <name type="scientific">Collinsella tanakaei</name>
    <dbReference type="NCBI Taxonomy" id="626935"/>
    <lineage>
        <taxon>Bacteria</taxon>
        <taxon>Bacillati</taxon>
        <taxon>Actinomycetota</taxon>
        <taxon>Coriobacteriia</taxon>
        <taxon>Coriobacteriales</taxon>
        <taxon>Coriobacteriaceae</taxon>
        <taxon>Collinsella</taxon>
    </lineage>
</organism>
<protein>
    <submittedName>
        <fullName evidence="2">Tetratricopeptide repeat protein</fullName>
    </submittedName>
</protein>
<dbReference type="Gene3D" id="1.25.40.10">
    <property type="entry name" value="Tetratricopeptide repeat domain"/>
    <property type="match status" value="2"/>
</dbReference>
<dbReference type="InterPro" id="IPR019734">
    <property type="entry name" value="TPR_rpt"/>
</dbReference>
<dbReference type="Proteomes" id="UP000260943">
    <property type="component" value="Unassembled WGS sequence"/>
</dbReference>
<dbReference type="EMBL" id="QSRJ01000014">
    <property type="protein sequence ID" value="RGL07545.1"/>
    <property type="molecule type" value="Genomic_DNA"/>
</dbReference>
<evidence type="ECO:0000313" key="2">
    <source>
        <dbReference type="EMBL" id="RGL07545.1"/>
    </source>
</evidence>
<dbReference type="AlphaFoldDB" id="A0A3E4QNS9"/>
<gene>
    <name evidence="2" type="ORF">DXC81_09880</name>
</gene>
<proteinExistence type="predicted"/>
<dbReference type="InterPro" id="IPR011990">
    <property type="entry name" value="TPR-like_helical_dom_sf"/>
</dbReference>
<dbReference type="SMART" id="SM00028">
    <property type="entry name" value="TPR"/>
    <property type="match status" value="3"/>
</dbReference>
<comment type="caution">
    <text evidence="2">The sequence shown here is derived from an EMBL/GenBank/DDBJ whole genome shotgun (WGS) entry which is preliminary data.</text>
</comment>
<keyword evidence="1" id="KW-0472">Membrane</keyword>
<feature type="transmembrane region" description="Helical" evidence="1">
    <location>
        <begin position="297"/>
        <end position="320"/>
    </location>
</feature>
<sequence length="428" mass="44627">MNAQLMDQARAAYRAGDFSSAAQLFASAKTADEICGEADHLRGNSLMRLGLFQDAAEAYSAALRDASYGKSGALLTNQGKALAAAGDLAGAANSFGLAVQDSSYATPYKAYMGLGNALLKSGNPTDAGVAFRSAAIDGANPAPAAALMNLGDCFLLISRPEDAVEAYRTALDFVGPHDDPRAINAGLGQALAAAGRYADAIEAFGRATSDGIYQLTPEQQQSLATAQDTLSAQRSMAPTVPQTTGAYAPGVDPLDPLGQSGNLIPDPSDTGFFTLSESEMIQQDKKEMKVRRRHRHVGLKIFLVILLLVLIAAGGLGFAYTRGYGYPTQQDTLTKLFEAVTNGTETDSYLAPGLSDDAKSVLVSSIPEGSVPTIQGLDKSMTESTATVSVELSKGGSMDYTVDFVREGIGWVVSGISIDFGDADSASE</sequence>
<dbReference type="Pfam" id="PF13432">
    <property type="entry name" value="TPR_16"/>
    <property type="match status" value="2"/>
</dbReference>
<evidence type="ECO:0000313" key="3">
    <source>
        <dbReference type="Proteomes" id="UP000260943"/>
    </source>
</evidence>
<reference evidence="2 3" key="1">
    <citation type="submission" date="2018-08" db="EMBL/GenBank/DDBJ databases">
        <title>A genome reference for cultivated species of the human gut microbiota.</title>
        <authorList>
            <person name="Zou Y."/>
            <person name="Xue W."/>
            <person name="Luo G."/>
        </authorList>
    </citation>
    <scope>NUCLEOTIDE SEQUENCE [LARGE SCALE GENOMIC DNA]</scope>
    <source>
        <strain evidence="2 3">TF08-14</strain>
    </source>
</reference>
<accession>A0A3E4QNS9</accession>
<evidence type="ECO:0000256" key="1">
    <source>
        <dbReference type="SAM" id="Phobius"/>
    </source>
</evidence>
<dbReference type="SUPFAM" id="SSF48452">
    <property type="entry name" value="TPR-like"/>
    <property type="match status" value="1"/>
</dbReference>
<keyword evidence="1" id="KW-0812">Transmembrane</keyword>